<dbReference type="EMBL" id="JANEYF010004081">
    <property type="protein sequence ID" value="KAJ8932229.1"/>
    <property type="molecule type" value="Genomic_DNA"/>
</dbReference>
<dbReference type="Proteomes" id="UP001162156">
    <property type="component" value="Unassembled WGS sequence"/>
</dbReference>
<gene>
    <name evidence="1" type="ORF">NQ314_014822</name>
</gene>
<keyword evidence="2" id="KW-1185">Reference proteome</keyword>
<dbReference type="PANTHER" id="PTHR45749">
    <property type="match status" value="1"/>
</dbReference>
<dbReference type="AlphaFoldDB" id="A0AAV8WZU2"/>
<evidence type="ECO:0000313" key="2">
    <source>
        <dbReference type="Proteomes" id="UP001162156"/>
    </source>
</evidence>
<reference evidence="1" key="1">
    <citation type="journal article" date="2023" name="Insect Mol. Biol.">
        <title>Genome sequencing provides insights into the evolution of gene families encoding plant cell wall-degrading enzymes in longhorned beetles.</title>
        <authorList>
            <person name="Shin N.R."/>
            <person name="Okamura Y."/>
            <person name="Kirsch R."/>
            <person name="Pauchet Y."/>
        </authorList>
    </citation>
    <scope>NUCLEOTIDE SEQUENCE</scope>
    <source>
        <strain evidence="1">RBIC_L_NR</strain>
    </source>
</reference>
<name>A0AAV8WZU2_9CUCU</name>
<sequence>MIDLAKNIQAAENRTKIISVIKTVIFFGRQGLALRGHRDSGPFEVNEEPPQNEDNFRALLRFHIDAVLEYETPDISNIEQFTLCVRYLKEDTNLKEYKICENVLQFTPVENTTGVNLAATKIRSLEDSNIEVEYLRGQGYDGASSHGWKI</sequence>
<proteinExistence type="predicted"/>
<dbReference type="PANTHER" id="PTHR45749:SF21">
    <property type="entry name" value="DUF4371 DOMAIN-CONTAINING PROTEIN"/>
    <property type="match status" value="1"/>
</dbReference>
<evidence type="ECO:0008006" key="3">
    <source>
        <dbReference type="Google" id="ProtNLM"/>
    </source>
</evidence>
<protein>
    <recommendedName>
        <fullName evidence="3">DUF4371 domain-containing protein</fullName>
    </recommendedName>
</protein>
<organism evidence="1 2">
    <name type="scientific">Rhamnusium bicolor</name>
    <dbReference type="NCBI Taxonomy" id="1586634"/>
    <lineage>
        <taxon>Eukaryota</taxon>
        <taxon>Metazoa</taxon>
        <taxon>Ecdysozoa</taxon>
        <taxon>Arthropoda</taxon>
        <taxon>Hexapoda</taxon>
        <taxon>Insecta</taxon>
        <taxon>Pterygota</taxon>
        <taxon>Neoptera</taxon>
        <taxon>Endopterygota</taxon>
        <taxon>Coleoptera</taxon>
        <taxon>Polyphaga</taxon>
        <taxon>Cucujiformia</taxon>
        <taxon>Chrysomeloidea</taxon>
        <taxon>Cerambycidae</taxon>
        <taxon>Lepturinae</taxon>
        <taxon>Rhagiini</taxon>
        <taxon>Rhamnusium</taxon>
    </lineage>
</organism>
<comment type="caution">
    <text evidence="1">The sequence shown here is derived from an EMBL/GenBank/DDBJ whole genome shotgun (WGS) entry which is preliminary data.</text>
</comment>
<evidence type="ECO:0000313" key="1">
    <source>
        <dbReference type="EMBL" id="KAJ8932229.1"/>
    </source>
</evidence>
<accession>A0AAV8WZU2</accession>